<dbReference type="EMBL" id="AOSK01000050">
    <property type="protein sequence ID" value="EYD76339.1"/>
    <property type="molecule type" value="Genomic_DNA"/>
</dbReference>
<sequence length="88" mass="9818">MPNMTDAENPKAPDSSRRIGRKEFNSYLHKLFGEPIPANVRPDYAFSDDKGRYHLEVFRDTPDGMILAVHLNSGPAGEVDVLTFGKQA</sequence>
<dbReference type="STRING" id="442562.Rumeso_02097"/>
<name>A0A017HRE3_9RHOB</name>
<dbReference type="AlphaFoldDB" id="A0A017HRE3"/>
<comment type="caution">
    <text evidence="1">The sequence shown here is derived from an EMBL/GenBank/DDBJ whole genome shotgun (WGS) entry which is preliminary data.</text>
</comment>
<evidence type="ECO:0000313" key="1">
    <source>
        <dbReference type="EMBL" id="EYD76339.1"/>
    </source>
</evidence>
<dbReference type="RefSeq" id="WP_037281521.1">
    <property type="nucleotide sequence ID" value="NZ_KK088590.1"/>
</dbReference>
<dbReference type="OrthoDB" id="7859216at2"/>
<reference evidence="1 2" key="1">
    <citation type="submission" date="2013-02" db="EMBL/GenBank/DDBJ databases">
        <authorList>
            <person name="Fiebig A."/>
            <person name="Goeker M."/>
            <person name="Klenk H.-P.P."/>
        </authorList>
    </citation>
    <scope>NUCLEOTIDE SEQUENCE [LARGE SCALE GENOMIC DNA]</scope>
    <source>
        <strain evidence="1 2">DSM 19309</strain>
    </source>
</reference>
<protein>
    <submittedName>
        <fullName evidence="1">Uncharacterized protein</fullName>
    </submittedName>
</protein>
<evidence type="ECO:0000313" key="2">
    <source>
        <dbReference type="Proteomes" id="UP000019666"/>
    </source>
</evidence>
<organism evidence="1 2">
    <name type="scientific">Rubellimicrobium mesophilum DSM 19309</name>
    <dbReference type="NCBI Taxonomy" id="442562"/>
    <lineage>
        <taxon>Bacteria</taxon>
        <taxon>Pseudomonadati</taxon>
        <taxon>Pseudomonadota</taxon>
        <taxon>Alphaproteobacteria</taxon>
        <taxon>Rhodobacterales</taxon>
        <taxon>Roseobacteraceae</taxon>
        <taxon>Rubellimicrobium</taxon>
    </lineage>
</organism>
<dbReference type="Proteomes" id="UP000019666">
    <property type="component" value="Unassembled WGS sequence"/>
</dbReference>
<gene>
    <name evidence="1" type="ORF">Rumeso_02097</name>
</gene>
<proteinExistence type="predicted"/>
<accession>A0A017HRE3</accession>
<dbReference type="HOGENOM" id="CLU_2467105_0_0_5"/>
<keyword evidence="2" id="KW-1185">Reference proteome</keyword>